<sequence>MLDLFVFVLVPLGSKREWTKKDFKYYYLMWGVFLGIPTLLLISKLMGIINLENMASIFQIYGLRVIVGIISGVVLLLLTFLLFYCFFRGIWEEIRKSIIKGLKKDINGTSVPITQKEENIFDQLEEVQPSEGQEEEAYVIFHSDKNEHK</sequence>
<evidence type="ECO:0000313" key="3">
    <source>
        <dbReference type="Proteomes" id="UP000034845"/>
    </source>
</evidence>
<gene>
    <name evidence="2" type="ORF">UT29_C0002G0014</name>
</gene>
<comment type="caution">
    <text evidence="2">The sequence shown here is derived from an EMBL/GenBank/DDBJ whole genome shotgun (WGS) entry which is preliminary data.</text>
</comment>
<name>A0A0G0QL76_YANXG</name>
<proteinExistence type="predicted"/>
<accession>A0A0G0QL76</accession>
<feature type="transmembrane region" description="Helical" evidence="1">
    <location>
        <begin position="25"/>
        <end position="49"/>
    </location>
</feature>
<keyword evidence="1" id="KW-0812">Transmembrane</keyword>
<keyword evidence="1" id="KW-1133">Transmembrane helix</keyword>
<protein>
    <submittedName>
        <fullName evidence="2">Uncharacterized protein</fullName>
    </submittedName>
</protein>
<evidence type="ECO:0000256" key="1">
    <source>
        <dbReference type="SAM" id="Phobius"/>
    </source>
</evidence>
<dbReference type="Proteomes" id="UP000034845">
    <property type="component" value="Unassembled WGS sequence"/>
</dbReference>
<dbReference type="AlphaFoldDB" id="A0A0G0QL76"/>
<dbReference type="EMBL" id="LBWF01000002">
    <property type="protein sequence ID" value="KKR02452.1"/>
    <property type="molecule type" value="Genomic_DNA"/>
</dbReference>
<organism evidence="2 3">
    <name type="scientific">Yanofskybacteria sp. (strain GW2011_GWA1_39_13)</name>
    <dbReference type="NCBI Taxonomy" id="1619019"/>
    <lineage>
        <taxon>Bacteria</taxon>
        <taxon>Candidatus Yanofskyibacteriota</taxon>
    </lineage>
</organism>
<feature type="transmembrane region" description="Helical" evidence="1">
    <location>
        <begin position="61"/>
        <end position="87"/>
    </location>
</feature>
<keyword evidence="1" id="KW-0472">Membrane</keyword>
<evidence type="ECO:0000313" key="2">
    <source>
        <dbReference type="EMBL" id="KKR02452.1"/>
    </source>
</evidence>
<reference evidence="2 3" key="1">
    <citation type="journal article" date="2015" name="Nature">
        <title>rRNA introns, odd ribosomes, and small enigmatic genomes across a large radiation of phyla.</title>
        <authorList>
            <person name="Brown C.T."/>
            <person name="Hug L.A."/>
            <person name="Thomas B.C."/>
            <person name="Sharon I."/>
            <person name="Castelle C.J."/>
            <person name="Singh A."/>
            <person name="Wilkins M.J."/>
            <person name="Williams K.H."/>
            <person name="Banfield J.F."/>
        </authorList>
    </citation>
    <scope>NUCLEOTIDE SEQUENCE [LARGE SCALE GENOMIC DNA]</scope>
    <source>
        <strain evidence="3">GW2011_GWA1_39_13</strain>
    </source>
</reference>